<dbReference type="Proteomes" id="UP000467379">
    <property type="component" value="Plasmid pJCM12687"/>
</dbReference>
<dbReference type="Proteomes" id="UP000192441">
    <property type="component" value="Unassembled WGS sequence"/>
</dbReference>
<dbReference type="InterPro" id="IPR036291">
    <property type="entry name" value="NAD(P)-bd_dom_sf"/>
</dbReference>
<dbReference type="CDD" id="cd05233">
    <property type="entry name" value="SDR_c"/>
    <property type="match status" value="1"/>
</dbReference>
<keyword evidence="7" id="KW-1185">Reference proteome</keyword>
<gene>
    <name evidence="5" type="ORF">BST20_25960</name>
    <name evidence="4" type="ORF">MBRA_51590</name>
</gene>
<dbReference type="RefSeq" id="WP_083134287.1">
    <property type="nucleotide sequence ID" value="NZ_AP022607.1"/>
</dbReference>
<dbReference type="GO" id="GO:0048038">
    <property type="term" value="F:quinone binding"/>
    <property type="evidence" value="ECO:0007669"/>
    <property type="project" value="TreeGrafter"/>
</dbReference>
<reference evidence="4" key="3">
    <citation type="submission" date="2020-02" db="EMBL/GenBank/DDBJ databases">
        <authorList>
            <person name="Matsumoto Y."/>
            <person name="Kinjo T."/>
            <person name="Motooka D."/>
            <person name="Nabeya D."/>
            <person name="Jung N."/>
            <person name="Uechi K."/>
            <person name="Horii T."/>
            <person name="Iida T."/>
            <person name="Fujita J."/>
            <person name="Nakamura S."/>
        </authorList>
    </citation>
    <scope>NUCLEOTIDE SEQUENCE</scope>
    <source>
        <strain evidence="4">JCM 12687</strain>
        <plasmid evidence="4">pJCM12687</plasmid>
    </source>
</reference>
<dbReference type="InterPro" id="IPR002347">
    <property type="entry name" value="SDR_fam"/>
</dbReference>
<dbReference type="EMBL" id="AP022607">
    <property type="protein sequence ID" value="BBZ14964.1"/>
    <property type="molecule type" value="Genomic_DNA"/>
</dbReference>
<keyword evidence="2" id="KW-0560">Oxidoreductase</keyword>
<geneLocation type="plasmid" evidence="4 7">
    <name>pJCM12687</name>
</geneLocation>
<dbReference type="AlphaFoldDB" id="A0A7I7WBV4"/>
<name>A0A7I7WBV4_9MYCO</name>
<proteinExistence type="inferred from homology"/>
<sequence>MAQLGDKVAVITGAGTGLGAATAKLFAREGAAVTLVGRRAEKLEEVAAVVDSEGGRSLVVAGDVARPETATRAAEESVQVFGGIDILVNNAGLHATPYPLHETPFDEWDRFLAVDLTGPFLFTRAVLPSMMERRDGAIVNIGSMVALVGFKGSSAYAAAKGGLVSMTRTIAVDYAPYGIRANCVCPGGMQPVEYGNLTDDQLAQLHQAVQLSGGPLLSRPANVAEVAQFLLTVVGPNGRSLTGAVIPFDSGFTAK</sequence>
<reference evidence="4 7" key="2">
    <citation type="journal article" date="2019" name="Emerg. Microbes Infect.">
        <title>Comprehensive subspecies identification of 175 nontuberculous mycobacteria species based on 7547 genomic profiles.</title>
        <authorList>
            <person name="Matsumoto Y."/>
            <person name="Kinjo T."/>
            <person name="Motooka D."/>
            <person name="Nabeya D."/>
            <person name="Jung N."/>
            <person name="Uechi K."/>
            <person name="Horii T."/>
            <person name="Iida T."/>
            <person name="Fujita J."/>
            <person name="Nakamura S."/>
        </authorList>
    </citation>
    <scope>NUCLEOTIDE SEQUENCE [LARGE SCALE GENOMIC DNA]</scope>
    <source>
        <strain evidence="4 7">JCM 12687</strain>
        <plasmid evidence="4">pJCM12687</plasmid>
    </source>
</reference>
<dbReference type="InterPro" id="IPR020904">
    <property type="entry name" value="Sc_DH/Rdtase_CS"/>
</dbReference>
<dbReference type="PRINTS" id="PR00080">
    <property type="entry name" value="SDRFAMILY"/>
</dbReference>
<dbReference type="SUPFAM" id="SSF51735">
    <property type="entry name" value="NAD(P)-binding Rossmann-fold domains"/>
    <property type="match status" value="1"/>
</dbReference>
<evidence type="ECO:0000313" key="4">
    <source>
        <dbReference type="EMBL" id="BBZ14964.1"/>
    </source>
</evidence>
<organism evidence="5 6">
    <name type="scientific">Mycobacterium branderi</name>
    <dbReference type="NCBI Taxonomy" id="43348"/>
    <lineage>
        <taxon>Bacteria</taxon>
        <taxon>Bacillati</taxon>
        <taxon>Actinomycetota</taxon>
        <taxon>Actinomycetes</taxon>
        <taxon>Mycobacteriales</taxon>
        <taxon>Mycobacteriaceae</taxon>
        <taxon>Mycobacterium</taxon>
    </lineage>
</organism>
<evidence type="ECO:0000313" key="6">
    <source>
        <dbReference type="Proteomes" id="UP000192441"/>
    </source>
</evidence>
<keyword evidence="4" id="KW-0614">Plasmid</keyword>
<evidence type="ECO:0000313" key="7">
    <source>
        <dbReference type="Proteomes" id="UP000467379"/>
    </source>
</evidence>
<dbReference type="OrthoDB" id="7064009at2"/>
<evidence type="ECO:0000256" key="2">
    <source>
        <dbReference type="ARBA" id="ARBA00023002"/>
    </source>
</evidence>
<evidence type="ECO:0000256" key="3">
    <source>
        <dbReference type="RuleBase" id="RU000363"/>
    </source>
</evidence>
<protein>
    <submittedName>
        <fullName evidence="4">Short-chain dehydrogenase</fullName>
    </submittedName>
</protein>
<dbReference type="Gene3D" id="3.40.50.720">
    <property type="entry name" value="NAD(P)-binding Rossmann-like Domain"/>
    <property type="match status" value="1"/>
</dbReference>
<dbReference type="PROSITE" id="PS00061">
    <property type="entry name" value="ADH_SHORT"/>
    <property type="match status" value="1"/>
</dbReference>
<evidence type="ECO:0000256" key="1">
    <source>
        <dbReference type="ARBA" id="ARBA00006484"/>
    </source>
</evidence>
<evidence type="ECO:0000313" key="5">
    <source>
        <dbReference type="EMBL" id="ORA31842.1"/>
    </source>
</evidence>
<dbReference type="PRINTS" id="PR00081">
    <property type="entry name" value="GDHRDH"/>
</dbReference>
<dbReference type="GO" id="GO:0016616">
    <property type="term" value="F:oxidoreductase activity, acting on the CH-OH group of donors, NAD or NADP as acceptor"/>
    <property type="evidence" value="ECO:0007669"/>
    <property type="project" value="TreeGrafter"/>
</dbReference>
<reference evidence="5 6" key="1">
    <citation type="submission" date="2016-12" db="EMBL/GenBank/DDBJ databases">
        <title>The new phylogeny of genus Mycobacterium.</title>
        <authorList>
            <person name="Tortoli E."/>
            <person name="Trovato A."/>
            <person name="Cirillo D.M."/>
        </authorList>
    </citation>
    <scope>NUCLEOTIDE SEQUENCE [LARGE SCALE GENOMIC DNA]</scope>
    <source>
        <strain evidence="5 6">DSM 44624</strain>
    </source>
</reference>
<dbReference type="FunFam" id="3.40.50.720:FF:000084">
    <property type="entry name" value="Short-chain dehydrogenase reductase"/>
    <property type="match status" value="1"/>
</dbReference>
<dbReference type="GO" id="GO:0006633">
    <property type="term" value="P:fatty acid biosynthetic process"/>
    <property type="evidence" value="ECO:0007669"/>
    <property type="project" value="TreeGrafter"/>
</dbReference>
<accession>A0A7I7WBV4</accession>
<dbReference type="PANTHER" id="PTHR42760">
    <property type="entry name" value="SHORT-CHAIN DEHYDROGENASES/REDUCTASES FAMILY MEMBER"/>
    <property type="match status" value="1"/>
</dbReference>
<comment type="similarity">
    <text evidence="1 3">Belongs to the short-chain dehydrogenases/reductases (SDR) family.</text>
</comment>
<dbReference type="Pfam" id="PF00106">
    <property type="entry name" value="adh_short"/>
    <property type="match status" value="1"/>
</dbReference>
<dbReference type="EMBL" id="MVHM01000027">
    <property type="protein sequence ID" value="ORA31842.1"/>
    <property type="molecule type" value="Genomic_DNA"/>
</dbReference>
<dbReference type="PANTHER" id="PTHR42760:SF122">
    <property type="entry name" value="NAD(P)-BINDING PROTEIN"/>
    <property type="match status" value="1"/>
</dbReference>